<evidence type="ECO:0000313" key="1">
    <source>
        <dbReference type="EMBL" id="PJZ24340.1"/>
    </source>
</evidence>
<gene>
    <name evidence="1" type="ORF">CH357_16910</name>
</gene>
<evidence type="ECO:0000313" key="2">
    <source>
        <dbReference type="Proteomes" id="UP000232196"/>
    </source>
</evidence>
<sequence length="195" mass="22921">MNARLIAITQIIFAILTISLVANCKKEYKGDDPEYFKKIEESQAYLRARIKDNYEISDLSNTKEEAVYRFLEAVQNGQTDRYIFTKDEYINIFLPNTMDENTLSNTMPLEQAWKFTDMRRFIALENLQNLFKKHKTQKFKIETLTWREDVRQLKALKGHRVGNLTISFGNEKVTLEEVRLVVEHRGKFKVCVIGT</sequence>
<accession>A0A2M9X9I0</accession>
<comment type="caution">
    <text evidence="1">The sequence shown here is derived from an EMBL/GenBank/DDBJ whole genome shotgun (WGS) entry which is preliminary data.</text>
</comment>
<dbReference type="RefSeq" id="WP_100707936.1">
    <property type="nucleotide sequence ID" value="NZ_NPDL01000009.1"/>
</dbReference>
<organism evidence="1 2">
    <name type="scientific">Leptospira hartskeerlii</name>
    <dbReference type="NCBI Taxonomy" id="2023177"/>
    <lineage>
        <taxon>Bacteria</taxon>
        <taxon>Pseudomonadati</taxon>
        <taxon>Spirochaetota</taxon>
        <taxon>Spirochaetia</taxon>
        <taxon>Leptospirales</taxon>
        <taxon>Leptospiraceae</taxon>
        <taxon>Leptospira</taxon>
    </lineage>
</organism>
<dbReference type="EMBL" id="NPDN01000009">
    <property type="protein sequence ID" value="PJZ24340.1"/>
    <property type="molecule type" value="Genomic_DNA"/>
</dbReference>
<name>A0A2M9X9I0_9LEPT</name>
<dbReference type="OrthoDB" id="326329at2"/>
<dbReference type="Proteomes" id="UP000232196">
    <property type="component" value="Unassembled WGS sequence"/>
</dbReference>
<dbReference type="AlphaFoldDB" id="A0A2M9X9I0"/>
<protein>
    <submittedName>
        <fullName evidence="1">Uncharacterized protein</fullName>
    </submittedName>
</protein>
<keyword evidence="2" id="KW-1185">Reference proteome</keyword>
<reference evidence="1 2" key="1">
    <citation type="submission" date="2017-07" db="EMBL/GenBank/DDBJ databases">
        <title>Leptospira spp. isolated from tropical soils.</title>
        <authorList>
            <person name="Thibeaux R."/>
            <person name="Iraola G."/>
            <person name="Ferres I."/>
            <person name="Bierque E."/>
            <person name="Girault D."/>
            <person name="Soupe-Gilbert M.-E."/>
            <person name="Picardeau M."/>
            <person name="Goarant C."/>
        </authorList>
    </citation>
    <scope>NUCLEOTIDE SEQUENCE [LARGE SCALE GENOMIC DNA]</scope>
    <source>
        <strain evidence="1 2">MCA1-C-A1</strain>
    </source>
</reference>
<proteinExistence type="predicted"/>